<organism evidence="2 3">
    <name type="scientific">Hymenobacter edaphi</name>
    <dbReference type="NCBI Taxonomy" id="2211146"/>
    <lineage>
        <taxon>Bacteria</taxon>
        <taxon>Pseudomonadati</taxon>
        <taxon>Bacteroidota</taxon>
        <taxon>Cytophagia</taxon>
        <taxon>Cytophagales</taxon>
        <taxon>Hymenobacteraceae</taxon>
        <taxon>Hymenobacter</taxon>
    </lineage>
</organism>
<keyword evidence="3" id="KW-1185">Reference proteome</keyword>
<dbReference type="RefSeq" id="WP_111480856.1">
    <property type="nucleotide sequence ID" value="NZ_QHKM01000021.1"/>
</dbReference>
<evidence type="ECO:0000313" key="2">
    <source>
        <dbReference type="EMBL" id="RAK61996.1"/>
    </source>
</evidence>
<dbReference type="OrthoDB" id="9794834at2"/>
<feature type="domain" description="IrrE N-terminal-like" evidence="1">
    <location>
        <begin position="42"/>
        <end position="156"/>
    </location>
</feature>
<gene>
    <name evidence="2" type="ORF">DLM85_24650</name>
</gene>
<sequence length="262" mass="30869">MNNKYSKAELTAKRVLEACGIDDPTELPISDIIMGRGAYYEEKPLNGKEGEIVSVNNRSIITINSNITFEPKKRFAAAHELGHHEMHKHLDNVTFDTEYDLINWYKAGPQETEANEFASEFLMPTEQFYKECKAKKFGPHIIEHLSERFQVSKTAAILKFVNRGNHPVCIVYCKDNKMKWWKASHDFHHYIEFSYDSNPPIGSVAYEVFTKNKTYFKDEKKQQIWKSDWFRMRHNEEGDPIFYEYCLHVKSFNYTISIIWED</sequence>
<evidence type="ECO:0000313" key="3">
    <source>
        <dbReference type="Proteomes" id="UP000248553"/>
    </source>
</evidence>
<dbReference type="InterPro" id="IPR052345">
    <property type="entry name" value="Rad_response_metalloprotease"/>
</dbReference>
<dbReference type="EMBL" id="QHKM01000021">
    <property type="protein sequence ID" value="RAK61996.1"/>
    <property type="molecule type" value="Genomic_DNA"/>
</dbReference>
<proteinExistence type="predicted"/>
<dbReference type="PANTHER" id="PTHR43236:SF2">
    <property type="entry name" value="BLL0069 PROTEIN"/>
    <property type="match status" value="1"/>
</dbReference>
<dbReference type="Proteomes" id="UP000248553">
    <property type="component" value="Unassembled WGS sequence"/>
</dbReference>
<evidence type="ECO:0000259" key="1">
    <source>
        <dbReference type="Pfam" id="PF06114"/>
    </source>
</evidence>
<protein>
    <recommendedName>
        <fullName evidence="1">IrrE N-terminal-like domain-containing protein</fullName>
    </recommendedName>
</protein>
<reference evidence="3" key="1">
    <citation type="submission" date="2018-05" db="EMBL/GenBank/DDBJ databases">
        <authorList>
            <person name="Nie L."/>
        </authorList>
    </citation>
    <scope>NUCLEOTIDE SEQUENCE [LARGE SCALE GENOMIC DNA]</scope>
    <source>
        <strain evidence="3">NL</strain>
    </source>
</reference>
<name>A0A328B7V1_9BACT</name>
<comment type="caution">
    <text evidence="2">The sequence shown here is derived from an EMBL/GenBank/DDBJ whole genome shotgun (WGS) entry which is preliminary data.</text>
</comment>
<accession>A0A328B7V1</accession>
<dbReference type="InterPro" id="IPR010359">
    <property type="entry name" value="IrrE_HExxH"/>
</dbReference>
<dbReference type="PANTHER" id="PTHR43236">
    <property type="entry name" value="ANTITOXIN HIGA1"/>
    <property type="match status" value="1"/>
</dbReference>
<dbReference type="Pfam" id="PF06114">
    <property type="entry name" value="Peptidase_M78"/>
    <property type="match status" value="1"/>
</dbReference>
<dbReference type="Gene3D" id="1.10.10.2910">
    <property type="match status" value="1"/>
</dbReference>
<dbReference type="AlphaFoldDB" id="A0A328B7V1"/>